<accession>A0ABQ5FAX1</accession>
<proteinExistence type="predicted"/>
<protein>
    <submittedName>
        <fullName evidence="1">Uncharacterized protein</fullName>
    </submittedName>
</protein>
<evidence type="ECO:0000313" key="1">
    <source>
        <dbReference type="EMBL" id="GJT60416.1"/>
    </source>
</evidence>
<name>A0ABQ5FAX1_9ASTR</name>
<reference evidence="1" key="2">
    <citation type="submission" date="2022-01" db="EMBL/GenBank/DDBJ databases">
        <authorList>
            <person name="Yamashiro T."/>
            <person name="Shiraishi A."/>
            <person name="Satake H."/>
            <person name="Nakayama K."/>
        </authorList>
    </citation>
    <scope>NUCLEOTIDE SEQUENCE</scope>
</reference>
<organism evidence="1 2">
    <name type="scientific">Tanacetum coccineum</name>
    <dbReference type="NCBI Taxonomy" id="301880"/>
    <lineage>
        <taxon>Eukaryota</taxon>
        <taxon>Viridiplantae</taxon>
        <taxon>Streptophyta</taxon>
        <taxon>Embryophyta</taxon>
        <taxon>Tracheophyta</taxon>
        <taxon>Spermatophyta</taxon>
        <taxon>Magnoliopsida</taxon>
        <taxon>eudicotyledons</taxon>
        <taxon>Gunneridae</taxon>
        <taxon>Pentapetalae</taxon>
        <taxon>asterids</taxon>
        <taxon>campanulids</taxon>
        <taxon>Asterales</taxon>
        <taxon>Asteraceae</taxon>
        <taxon>Asteroideae</taxon>
        <taxon>Anthemideae</taxon>
        <taxon>Anthemidinae</taxon>
        <taxon>Tanacetum</taxon>
    </lineage>
</organism>
<evidence type="ECO:0000313" key="2">
    <source>
        <dbReference type="Proteomes" id="UP001151760"/>
    </source>
</evidence>
<sequence>MTAPSTTEERFVRKNDVKATIYSSCTSQMNHHLPLTVVDAHLIVVAIKARFGEMKQQRLPFWVEILPLDLNVKFLRSLPSEWDTHVVVWMNKPDFDTIGLDDLYNNFKIIEQKVKKSTANNNDDKNLAFLTTSSPSSTNTINTVNTGVSTGTTNVNTASTEASTASFSDVTVYAFLRDGSKVEYGTTKHEGKKVLSDVTPSNLSMQRNVEYPKALHYWVNSTRSENDY</sequence>
<gene>
    <name evidence="1" type="ORF">Tco_1003949</name>
</gene>
<dbReference type="Proteomes" id="UP001151760">
    <property type="component" value="Unassembled WGS sequence"/>
</dbReference>
<dbReference type="EMBL" id="BQNB010017198">
    <property type="protein sequence ID" value="GJT60416.1"/>
    <property type="molecule type" value="Genomic_DNA"/>
</dbReference>
<keyword evidence="2" id="KW-1185">Reference proteome</keyword>
<comment type="caution">
    <text evidence="1">The sequence shown here is derived from an EMBL/GenBank/DDBJ whole genome shotgun (WGS) entry which is preliminary data.</text>
</comment>
<reference evidence="1" key="1">
    <citation type="journal article" date="2022" name="Int. J. Mol. Sci.">
        <title>Draft Genome of Tanacetum Coccineum: Genomic Comparison of Closely Related Tanacetum-Family Plants.</title>
        <authorList>
            <person name="Yamashiro T."/>
            <person name="Shiraishi A."/>
            <person name="Nakayama K."/>
            <person name="Satake H."/>
        </authorList>
    </citation>
    <scope>NUCLEOTIDE SEQUENCE</scope>
</reference>